<dbReference type="EMBL" id="UGNC01000005">
    <property type="protein sequence ID" value="STW46068.1"/>
    <property type="molecule type" value="Genomic_DNA"/>
</dbReference>
<proteinExistence type="predicted"/>
<protein>
    <submittedName>
        <fullName evidence="1">Branched chain amino acid ABC transporter ATPase</fullName>
    </submittedName>
</protein>
<gene>
    <name evidence="1" type="ORF">NCTC9617_02568</name>
</gene>
<name>A0A378FSC4_KLEPN</name>
<dbReference type="SUPFAM" id="SSF52540">
    <property type="entry name" value="P-loop containing nucleoside triphosphate hydrolases"/>
    <property type="match status" value="1"/>
</dbReference>
<dbReference type="Proteomes" id="UP000255167">
    <property type="component" value="Unassembled WGS sequence"/>
</dbReference>
<reference evidence="1 2" key="1">
    <citation type="submission" date="2018-06" db="EMBL/GenBank/DDBJ databases">
        <authorList>
            <consortium name="Pathogen Informatics"/>
            <person name="Doyle S."/>
        </authorList>
    </citation>
    <scope>NUCLEOTIDE SEQUENCE [LARGE SCALE GENOMIC DNA]</scope>
    <source>
        <strain evidence="1 2">NCTC9617</strain>
    </source>
</reference>
<evidence type="ECO:0000313" key="2">
    <source>
        <dbReference type="Proteomes" id="UP000255167"/>
    </source>
</evidence>
<evidence type="ECO:0000313" key="1">
    <source>
        <dbReference type="EMBL" id="STW46068.1"/>
    </source>
</evidence>
<organism evidence="1 2">
    <name type="scientific">Klebsiella pneumoniae</name>
    <dbReference type="NCBI Taxonomy" id="573"/>
    <lineage>
        <taxon>Bacteria</taxon>
        <taxon>Pseudomonadati</taxon>
        <taxon>Pseudomonadota</taxon>
        <taxon>Gammaproteobacteria</taxon>
        <taxon>Enterobacterales</taxon>
        <taxon>Enterobacteriaceae</taxon>
        <taxon>Klebsiella/Raoultella group</taxon>
        <taxon>Klebsiella</taxon>
        <taxon>Klebsiella pneumoniae complex</taxon>
    </lineage>
</organism>
<dbReference type="AlphaFoldDB" id="A0A378FSC4"/>
<accession>A0A378FSC4</accession>
<sequence length="39" mass="4225">MLNARELKVFYGVIQGLKGVDIDVYDREIVTLIGSNGAG</sequence>
<dbReference type="InterPro" id="IPR027417">
    <property type="entry name" value="P-loop_NTPase"/>
</dbReference>